<comment type="caution">
    <text evidence="7">The sequence shown here is derived from an EMBL/GenBank/DDBJ whole genome shotgun (WGS) entry which is preliminary data.</text>
</comment>
<comment type="subcellular location">
    <subcellularLocation>
        <location evidence="4">Cytoplasm</location>
        <location evidence="4">Cytosol</location>
    </subcellularLocation>
    <subcellularLocation>
        <location evidence="4">Nucleus</location>
    </subcellularLocation>
</comment>
<dbReference type="SUPFAM" id="SSF47226">
    <property type="entry name" value="Histidine-containing phosphotransfer domain, HPT domain"/>
    <property type="match status" value="1"/>
</dbReference>
<feature type="compositionally biased region" description="Low complexity" evidence="5">
    <location>
        <begin position="149"/>
        <end position="162"/>
    </location>
</feature>
<proteinExistence type="predicted"/>
<keyword evidence="1 4" id="KW-0932">Cytokinin signaling pathway</keyword>
<reference evidence="7 8" key="1">
    <citation type="journal article" date="2023" name="G3 (Bethesda)">
        <title>A haplotype-resolved chromosome-scale genome for Quercus rubra L. provides insights into the genetics of adaptive traits for red oak species.</title>
        <authorList>
            <person name="Kapoor B."/>
            <person name="Jenkins J."/>
            <person name="Schmutz J."/>
            <person name="Zhebentyayeva T."/>
            <person name="Kuelheim C."/>
            <person name="Coggeshall M."/>
            <person name="Heim C."/>
            <person name="Lasky J.R."/>
            <person name="Leites L."/>
            <person name="Islam-Faridi N."/>
            <person name="Romero-Severson J."/>
            <person name="DeLeo V.L."/>
            <person name="Lucas S.M."/>
            <person name="Lazic D."/>
            <person name="Gailing O."/>
            <person name="Carlson J."/>
            <person name="Staton M."/>
        </authorList>
    </citation>
    <scope>NUCLEOTIDE SEQUENCE [LARGE SCALE GENOMIC DNA]</scope>
    <source>
        <strain evidence="7">Pseudo-F2</strain>
    </source>
</reference>
<dbReference type="EMBL" id="JAXUIC010000004">
    <property type="protein sequence ID" value="KAK4593558.1"/>
    <property type="molecule type" value="Genomic_DNA"/>
</dbReference>
<evidence type="ECO:0000313" key="8">
    <source>
        <dbReference type="Proteomes" id="UP001324115"/>
    </source>
</evidence>
<gene>
    <name evidence="7" type="ORF">RGQ29_017607</name>
</gene>
<dbReference type="InterPro" id="IPR045871">
    <property type="entry name" value="AHP1-5/YPD1"/>
</dbReference>
<evidence type="ECO:0000256" key="3">
    <source>
        <dbReference type="PROSITE-ProRule" id="PRU00110"/>
    </source>
</evidence>
<dbReference type="GO" id="GO:0043424">
    <property type="term" value="F:protein histidine kinase binding"/>
    <property type="evidence" value="ECO:0007669"/>
    <property type="project" value="UniProtKB-UniRule"/>
</dbReference>
<name>A0AAN7ITH3_QUERU</name>
<evidence type="ECO:0000313" key="7">
    <source>
        <dbReference type="EMBL" id="KAK4593558.1"/>
    </source>
</evidence>
<dbReference type="GO" id="GO:0000160">
    <property type="term" value="P:phosphorelay signal transduction system"/>
    <property type="evidence" value="ECO:0007669"/>
    <property type="project" value="UniProtKB-UniRule"/>
</dbReference>
<evidence type="ECO:0000256" key="2">
    <source>
        <dbReference type="ARBA" id="ARBA00023012"/>
    </source>
</evidence>
<feature type="region of interest" description="Disordered" evidence="5">
    <location>
        <begin position="143"/>
        <end position="162"/>
    </location>
</feature>
<dbReference type="GO" id="GO:0009927">
    <property type="term" value="F:histidine phosphotransfer kinase activity"/>
    <property type="evidence" value="ECO:0007669"/>
    <property type="project" value="UniProtKB-UniRule"/>
</dbReference>
<keyword evidence="8" id="KW-1185">Reference proteome</keyword>
<evidence type="ECO:0000256" key="5">
    <source>
        <dbReference type="SAM" id="MobiDB-lite"/>
    </source>
</evidence>
<dbReference type="AlphaFoldDB" id="A0AAN7ITH3"/>
<organism evidence="7 8">
    <name type="scientific">Quercus rubra</name>
    <name type="common">Northern red oak</name>
    <name type="synonym">Quercus borealis</name>
    <dbReference type="NCBI Taxonomy" id="3512"/>
    <lineage>
        <taxon>Eukaryota</taxon>
        <taxon>Viridiplantae</taxon>
        <taxon>Streptophyta</taxon>
        <taxon>Embryophyta</taxon>
        <taxon>Tracheophyta</taxon>
        <taxon>Spermatophyta</taxon>
        <taxon>Magnoliopsida</taxon>
        <taxon>eudicotyledons</taxon>
        <taxon>Gunneridae</taxon>
        <taxon>Pentapetalae</taxon>
        <taxon>rosids</taxon>
        <taxon>fabids</taxon>
        <taxon>Fagales</taxon>
        <taxon>Fagaceae</taxon>
        <taxon>Quercus</taxon>
    </lineage>
</organism>
<feature type="domain" description="HPt" evidence="6">
    <location>
        <begin position="38"/>
        <end position="137"/>
    </location>
</feature>
<sequence length="162" mass="18156">MAGSSLQQQIASMRQSFFDEGLLNEQFIELEKLEDASDPSFVKDFLNVFLPESLKNFIGIEESLLHLKADEPLSITELEKFLRKLKGNCLGIGATKVIIEVEKMRQCLEAGDIEGTKTRFPTMKQEYNILKNKLDAYFELLPHIEPGQSSNPPSKGSTSSGE</sequence>
<dbReference type="InterPro" id="IPR008207">
    <property type="entry name" value="Sig_transdc_His_kin_Hpt_dom"/>
</dbReference>
<keyword evidence="2 4" id="KW-0902">Two-component regulatory system</keyword>
<dbReference type="GO" id="GO:0005829">
    <property type="term" value="C:cytosol"/>
    <property type="evidence" value="ECO:0007669"/>
    <property type="project" value="UniProtKB-SubCell"/>
</dbReference>
<dbReference type="Gene3D" id="1.20.120.160">
    <property type="entry name" value="HPT domain"/>
    <property type="match status" value="1"/>
</dbReference>
<comment type="function">
    <text evidence="4">Functions as a two-component phosphorelay mediators between cytokinin sensor histidine kinases and response regulators (B-type ARRs). Plays an important role in propagating cytokinin signal transduction.</text>
</comment>
<dbReference type="GO" id="GO:0009736">
    <property type="term" value="P:cytokinin-activated signaling pathway"/>
    <property type="evidence" value="ECO:0007669"/>
    <property type="project" value="UniProtKB-KW"/>
</dbReference>
<dbReference type="PANTHER" id="PTHR28242:SF41">
    <property type="entry name" value="HISTIDINE CONTAINING PHOSPHOTRANSFER PROTEIN"/>
    <property type="match status" value="1"/>
</dbReference>
<dbReference type="Proteomes" id="UP001324115">
    <property type="component" value="Unassembled WGS sequence"/>
</dbReference>
<dbReference type="PROSITE" id="PS50894">
    <property type="entry name" value="HPT"/>
    <property type="match status" value="1"/>
</dbReference>
<evidence type="ECO:0000259" key="6">
    <source>
        <dbReference type="PROSITE" id="PS50894"/>
    </source>
</evidence>
<dbReference type="PANTHER" id="PTHR28242">
    <property type="entry name" value="PHOSPHORELAY INTERMEDIATE PROTEIN YPD1"/>
    <property type="match status" value="1"/>
</dbReference>
<comment type="domain">
    <text evidence="4">Histidine-containing phosphotransfer domain (HPt) contains an active histidine that mediates the phosphotransfer.</text>
</comment>
<evidence type="ECO:0000256" key="4">
    <source>
        <dbReference type="RuleBase" id="RU369004"/>
    </source>
</evidence>
<dbReference type="InterPro" id="IPR036641">
    <property type="entry name" value="HPT_dom_sf"/>
</dbReference>
<comment type="caution">
    <text evidence="3">Lacks conserved residue(s) required for the propagation of feature annotation.</text>
</comment>
<accession>A0AAN7ITH3</accession>
<protein>
    <recommendedName>
        <fullName evidence="4">Histidine-containing phosphotransfer protein</fullName>
    </recommendedName>
</protein>
<dbReference type="GO" id="GO:0005634">
    <property type="term" value="C:nucleus"/>
    <property type="evidence" value="ECO:0007669"/>
    <property type="project" value="UniProtKB-SubCell"/>
</dbReference>
<evidence type="ECO:0000256" key="1">
    <source>
        <dbReference type="ARBA" id="ARBA00022864"/>
    </source>
</evidence>